<dbReference type="CDD" id="cd00165">
    <property type="entry name" value="S4"/>
    <property type="match status" value="1"/>
</dbReference>
<dbReference type="GO" id="GO:0019843">
    <property type="term" value="F:rRNA binding"/>
    <property type="evidence" value="ECO:0007669"/>
    <property type="project" value="UniProtKB-KW"/>
</dbReference>
<reference evidence="8 9" key="1">
    <citation type="journal article" date="2016" name="Proc. Natl. Acad. Sci. U.S.A.">
        <title>Comparative genomics of biotechnologically important yeasts.</title>
        <authorList>
            <person name="Riley R."/>
            <person name="Haridas S."/>
            <person name="Wolfe K.H."/>
            <person name="Lopes M.R."/>
            <person name="Hittinger C.T."/>
            <person name="Goeker M."/>
            <person name="Salamov A.A."/>
            <person name="Wisecaver J.H."/>
            <person name="Long T.M."/>
            <person name="Calvey C.H."/>
            <person name="Aerts A.L."/>
            <person name="Barry K.W."/>
            <person name="Choi C."/>
            <person name="Clum A."/>
            <person name="Coughlan A.Y."/>
            <person name="Deshpande S."/>
            <person name="Douglass A.P."/>
            <person name="Hanson S.J."/>
            <person name="Klenk H.-P."/>
            <person name="LaButti K.M."/>
            <person name="Lapidus A."/>
            <person name="Lindquist E.A."/>
            <person name="Lipzen A.M."/>
            <person name="Meier-Kolthoff J.P."/>
            <person name="Ohm R.A."/>
            <person name="Otillar R.P."/>
            <person name="Pangilinan J.L."/>
            <person name="Peng Y."/>
            <person name="Rokas A."/>
            <person name="Rosa C.A."/>
            <person name="Scheuner C."/>
            <person name="Sibirny A.A."/>
            <person name="Slot J.C."/>
            <person name="Stielow J.B."/>
            <person name="Sun H."/>
            <person name="Kurtzman C.P."/>
            <person name="Blackwell M."/>
            <person name="Grigoriev I.V."/>
            <person name="Jeffries T.W."/>
        </authorList>
    </citation>
    <scope>NUCLEOTIDE SEQUENCE [LARGE SCALE GENOMIC DNA]</scope>
    <source>
        <strain evidence="8 9">NRRL Y-11557</strain>
    </source>
</reference>
<organism evidence="8 9">
    <name type="scientific">Lipomyces starkeyi NRRL Y-11557</name>
    <dbReference type="NCBI Taxonomy" id="675824"/>
    <lineage>
        <taxon>Eukaryota</taxon>
        <taxon>Fungi</taxon>
        <taxon>Dikarya</taxon>
        <taxon>Ascomycota</taxon>
        <taxon>Saccharomycotina</taxon>
        <taxon>Lipomycetes</taxon>
        <taxon>Lipomycetales</taxon>
        <taxon>Lipomycetaceae</taxon>
        <taxon>Lipomyces</taxon>
    </lineage>
</organism>
<evidence type="ECO:0000256" key="3">
    <source>
        <dbReference type="ARBA" id="ARBA00022884"/>
    </source>
</evidence>
<evidence type="ECO:0000313" key="9">
    <source>
        <dbReference type="Proteomes" id="UP000094385"/>
    </source>
</evidence>
<dbReference type="SMART" id="SM00363">
    <property type="entry name" value="S4"/>
    <property type="match status" value="1"/>
</dbReference>
<dbReference type="EMBL" id="KV454289">
    <property type="protein sequence ID" value="ODQ76377.1"/>
    <property type="molecule type" value="Genomic_DNA"/>
</dbReference>
<accession>A0A1E3QHA3</accession>
<gene>
    <name evidence="8" type="ORF">LIPSTDRAFT_67269</name>
</gene>
<dbReference type="GO" id="GO:0003735">
    <property type="term" value="F:structural constituent of ribosome"/>
    <property type="evidence" value="ECO:0007669"/>
    <property type="project" value="EnsemblFungi"/>
</dbReference>
<evidence type="ECO:0000256" key="5">
    <source>
        <dbReference type="ARBA" id="ARBA00023274"/>
    </source>
</evidence>
<dbReference type="Pfam" id="PF01479">
    <property type="entry name" value="S4"/>
    <property type="match status" value="1"/>
</dbReference>
<proteinExistence type="inferred from homology"/>
<dbReference type="InterPro" id="IPR036986">
    <property type="entry name" value="S4_RNA-bd_sf"/>
</dbReference>
<dbReference type="STRING" id="675824.A0A1E3QHA3"/>
<evidence type="ECO:0000256" key="6">
    <source>
        <dbReference type="PROSITE-ProRule" id="PRU00182"/>
    </source>
</evidence>
<dbReference type="GO" id="GO:0005763">
    <property type="term" value="C:mitochondrial small ribosomal subunit"/>
    <property type="evidence" value="ECO:0007669"/>
    <property type="project" value="EnsemblFungi"/>
</dbReference>
<protein>
    <recommendedName>
        <fullName evidence="7">RNA-binding S4 domain-containing protein</fullName>
    </recommendedName>
</protein>
<evidence type="ECO:0000313" key="8">
    <source>
        <dbReference type="EMBL" id="ODQ76377.1"/>
    </source>
</evidence>
<name>A0A1E3QHA3_LIPST</name>
<keyword evidence="4" id="KW-0689">Ribosomal protein</keyword>
<keyword evidence="3 6" id="KW-0694">RNA-binding</keyword>
<keyword evidence="2 6" id="KW-0699">rRNA-binding</keyword>
<dbReference type="SUPFAM" id="SSF55174">
    <property type="entry name" value="Alpha-L RNA-binding motif"/>
    <property type="match status" value="1"/>
</dbReference>
<comment type="similarity">
    <text evidence="1">Belongs to the universal ribosomal protein uS4 family.</text>
</comment>
<dbReference type="InterPro" id="IPR022801">
    <property type="entry name" value="Ribosomal_uS4"/>
</dbReference>
<dbReference type="GO" id="GO:0042274">
    <property type="term" value="P:ribosomal small subunit biogenesis"/>
    <property type="evidence" value="ECO:0007669"/>
    <property type="project" value="TreeGrafter"/>
</dbReference>
<evidence type="ECO:0000259" key="7">
    <source>
        <dbReference type="SMART" id="SM00363"/>
    </source>
</evidence>
<dbReference type="Gene3D" id="3.10.290.10">
    <property type="entry name" value="RNA-binding S4 domain"/>
    <property type="match status" value="1"/>
</dbReference>
<dbReference type="OrthoDB" id="3356781at2759"/>
<dbReference type="PROSITE" id="PS00632">
    <property type="entry name" value="RIBOSOMAL_S4"/>
    <property type="match status" value="1"/>
</dbReference>
<keyword evidence="9" id="KW-1185">Reference proteome</keyword>
<dbReference type="PROSITE" id="PS50889">
    <property type="entry name" value="S4"/>
    <property type="match status" value="1"/>
</dbReference>
<dbReference type="InterPro" id="IPR002942">
    <property type="entry name" value="S4_RNA-bd"/>
</dbReference>
<evidence type="ECO:0000256" key="4">
    <source>
        <dbReference type="ARBA" id="ARBA00022980"/>
    </source>
</evidence>
<sequence length="425" mass="48944">MPKKPSSPLRSLARGLVRASWHKQNLYNIFKKEAYRRSASLYQQKWESKRETRAYHGEHMTENNWLGIFQKNLVGAETLHDKDDKSSEREPLPVGLQLYAPVERRLDMAMFRAMFAGSPRQAREFISSGKVKVNGSKVKHGFYPLRPGDVFSVEPECVLTAVGREKPSDGLSKDIDAKQLEAFNKFKESCREDPRNMFEQKFMPTSVDGPYDPDRLYKKVRAMTVENLTNKIQGLSLDGVSADELTARGKEEVEQYRNEFQANGNVAADDKSISQLATQFFRLDNSGSNPSPEAVELLKKIVERRVDIQQAELQDLVRLFRGAATVYDARWYYAYLEEYCGSALPWQDGAYGLQDISKPYFTPWTPRTFLAPFAIVPWHLEISYKTCHAVYLRDPITRRGHSEVISPLPLYMHENAYLFYVRDRQ</sequence>
<dbReference type="AlphaFoldDB" id="A0A1E3QHA3"/>
<evidence type="ECO:0000256" key="1">
    <source>
        <dbReference type="ARBA" id="ARBA00007465"/>
    </source>
</evidence>
<dbReference type="InterPro" id="IPR018079">
    <property type="entry name" value="Ribosomal_uS4_CS"/>
</dbReference>
<feature type="domain" description="RNA-binding S4" evidence="7">
    <location>
        <begin position="104"/>
        <end position="164"/>
    </location>
</feature>
<evidence type="ECO:0000256" key="2">
    <source>
        <dbReference type="ARBA" id="ARBA00022730"/>
    </source>
</evidence>
<dbReference type="Proteomes" id="UP000094385">
    <property type="component" value="Unassembled WGS sequence"/>
</dbReference>
<dbReference type="PANTHER" id="PTHR11831:SF4">
    <property type="entry name" value="SMALL RIBOSOMAL SUBUNIT PROTEIN US4M"/>
    <property type="match status" value="1"/>
</dbReference>
<keyword evidence="5" id="KW-0687">Ribonucleoprotein</keyword>
<dbReference type="PANTHER" id="PTHR11831">
    <property type="entry name" value="30S 40S RIBOSOMAL PROTEIN"/>
    <property type="match status" value="1"/>
</dbReference>